<organism evidence="10 11">
    <name type="scientific">Lactococcus fujiensis JCM 16395</name>
    <dbReference type="NCBI Taxonomy" id="1291764"/>
    <lineage>
        <taxon>Bacteria</taxon>
        <taxon>Bacillati</taxon>
        <taxon>Bacillota</taxon>
        <taxon>Bacilli</taxon>
        <taxon>Lactobacillales</taxon>
        <taxon>Streptococcaceae</taxon>
        <taxon>Lactococcus</taxon>
    </lineage>
</organism>
<dbReference type="AlphaFoldDB" id="A0A2A5RMF3"/>
<proteinExistence type="inferred from homology"/>
<dbReference type="GO" id="GO:0008483">
    <property type="term" value="F:transaminase activity"/>
    <property type="evidence" value="ECO:0007669"/>
    <property type="project" value="UniProtKB-KW"/>
</dbReference>
<evidence type="ECO:0000256" key="2">
    <source>
        <dbReference type="ARBA" id="ARBA00006490"/>
    </source>
</evidence>
<dbReference type="SUPFAM" id="SSF53383">
    <property type="entry name" value="PLP-dependent transferases"/>
    <property type="match status" value="1"/>
</dbReference>
<dbReference type="InterPro" id="IPR015424">
    <property type="entry name" value="PyrdxlP-dep_Trfase"/>
</dbReference>
<evidence type="ECO:0000256" key="3">
    <source>
        <dbReference type="ARBA" id="ARBA00022679"/>
    </source>
</evidence>
<keyword evidence="3 10" id="KW-0808">Transferase</keyword>
<evidence type="ECO:0000256" key="5">
    <source>
        <dbReference type="ARBA" id="ARBA00022898"/>
    </source>
</evidence>
<dbReference type="STRING" id="1291764.GCA_001311235_02073"/>
<dbReference type="InterPro" id="IPR015421">
    <property type="entry name" value="PyrdxlP-dep_Trfase_major"/>
</dbReference>
<evidence type="ECO:0000259" key="9">
    <source>
        <dbReference type="Pfam" id="PF00266"/>
    </source>
</evidence>
<accession>A0A2A5RMF3</accession>
<evidence type="ECO:0000313" key="10">
    <source>
        <dbReference type="EMBL" id="PCS00450.1"/>
    </source>
</evidence>
<dbReference type="Gene3D" id="3.40.640.10">
    <property type="entry name" value="Type I PLP-dependent aspartate aminotransferase-like (Major domain)"/>
    <property type="match status" value="1"/>
</dbReference>
<evidence type="ECO:0000256" key="7">
    <source>
        <dbReference type="ARBA" id="ARBA00023014"/>
    </source>
</evidence>
<sequence>MLPEVVEVMSETLLSTFGNPSSIHSFGRHAAQLIRNSRASIADALAVSERQITFTSGASEANNTALIGYALAHRSLGNHIITTAIEHPSVINTVKYLHERFGFDVTIITPNEDGLITANLVERELRSDTLIVSMMYSNNETGQLLPVKEVGALLANHSAVFHVDATQVMGKIPVLPQEIGADFVSASGHKFHGPKGVGFLYHSDVLFDPLIHGGEQEEKRRAGTENIHSLVGMALALKISIDKMETNFQHVATLKAHLFDQIQGLDYYKNEFGPSMPHVVNIAFPNVNHDLLLTKLDLAGIAISTGSACTAGTIEPSHVLASFYGEDSAKLKENIRVSFSELNSIEDVDQFVLQLKKALH</sequence>
<keyword evidence="10" id="KW-0032">Aminotransferase</keyword>
<keyword evidence="4" id="KW-0479">Metal-binding</keyword>
<gene>
    <name evidence="10" type="ORF">RT41_GL001337</name>
</gene>
<dbReference type="GO" id="GO:0031071">
    <property type="term" value="F:cysteine desulfurase activity"/>
    <property type="evidence" value="ECO:0007669"/>
    <property type="project" value="UniProtKB-EC"/>
</dbReference>
<dbReference type="Gene3D" id="3.90.1150.10">
    <property type="entry name" value="Aspartate Aminotransferase, domain 1"/>
    <property type="match status" value="1"/>
</dbReference>
<dbReference type="Gene3D" id="1.10.260.50">
    <property type="match status" value="1"/>
</dbReference>
<feature type="domain" description="Aminotransferase class V" evidence="9">
    <location>
        <begin position="3"/>
        <end position="351"/>
    </location>
</feature>
<dbReference type="GO" id="GO:0051536">
    <property type="term" value="F:iron-sulfur cluster binding"/>
    <property type="evidence" value="ECO:0007669"/>
    <property type="project" value="UniProtKB-KW"/>
</dbReference>
<evidence type="ECO:0000313" key="11">
    <source>
        <dbReference type="Proteomes" id="UP000218181"/>
    </source>
</evidence>
<evidence type="ECO:0000256" key="1">
    <source>
        <dbReference type="ARBA" id="ARBA00001933"/>
    </source>
</evidence>
<keyword evidence="5" id="KW-0663">Pyridoxal phosphate</keyword>
<keyword evidence="7" id="KW-0411">Iron-sulfur</keyword>
<dbReference type="Proteomes" id="UP000218181">
    <property type="component" value="Unassembled WGS sequence"/>
</dbReference>
<evidence type="ECO:0000256" key="8">
    <source>
        <dbReference type="ARBA" id="ARBA00050776"/>
    </source>
</evidence>
<name>A0A2A5RMF3_9LACT</name>
<dbReference type="InterPro" id="IPR016454">
    <property type="entry name" value="Cysteine_dSase"/>
</dbReference>
<dbReference type="GO" id="GO:0046872">
    <property type="term" value="F:metal ion binding"/>
    <property type="evidence" value="ECO:0007669"/>
    <property type="project" value="UniProtKB-KW"/>
</dbReference>
<comment type="cofactor">
    <cofactor evidence="1">
        <name>pyridoxal 5'-phosphate</name>
        <dbReference type="ChEBI" id="CHEBI:597326"/>
    </cofactor>
</comment>
<evidence type="ECO:0000256" key="4">
    <source>
        <dbReference type="ARBA" id="ARBA00022723"/>
    </source>
</evidence>
<dbReference type="PANTHER" id="PTHR11601:SF34">
    <property type="entry name" value="CYSTEINE DESULFURASE"/>
    <property type="match status" value="1"/>
</dbReference>
<keyword evidence="11" id="KW-1185">Reference proteome</keyword>
<dbReference type="PIRSF" id="PIRSF005572">
    <property type="entry name" value="NifS"/>
    <property type="match status" value="1"/>
</dbReference>
<dbReference type="PANTHER" id="PTHR11601">
    <property type="entry name" value="CYSTEINE DESULFURYLASE FAMILY MEMBER"/>
    <property type="match status" value="1"/>
</dbReference>
<protein>
    <submittedName>
        <fullName evidence="10">Pyridoxal-phosphate dependent aminotransferase</fullName>
    </submittedName>
</protein>
<comment type="similarity">
    <text evidence="2">Belongs to the class-V pyridoxal-phosphate-dependent aminotransferase family. NifS/IscS subfamily.</text>
</comment>
<comment type="catalytic activity">
    <reaction evidence="8">
        <text>(sulfur carrier)-H + L-cysteine = (sulfur carrier)-SH + L-alanine</text>
        <dbReference type="Rhea" id="RHEA:43892"/>
        <dbReference type="Rhea" id="RHEA-COMP:14737"/>
        <dbReference type="Rhea" id="RHEA-COMP:14739"/>
        <dbReference type="ChEBI" id="CHEBI:29917"/>
        <dbReference type="ChEBI" id="CHEBI:35235"/>
        <dbReference type="ChEBI" id="CHEBI:57972"/>
        <dbReference type="ChEBI" id="CHEBI:64428"/>
        <dbReference type="EC" id="2.8.1.7"/>
    </reaction>
</comment>
<dbReference type="Pfam" id="PF00266">
    <property type="entry name" value="Aminotran_5"/>
    <property type="match status" value="1"/>
</dbReference>
<dbReference type="InterPro" id="IPR000192">
    <property type="entry name" value="Aminotrans_V_dom"/>
</dbReference>
<dbReference type="EMBL" id="JXJU01000004">
    <property type="protein sequence ID" value="PCS00450.1"/>
    <property type="molecule type" value="Genomic_DNA"/>
</dbReference>
<dbReference type="InterPro" id="IPR015422">
    <property type="entry name" value="PyrdxlP-dep_Trfase_small"/>
</dbReference>
<keyword evidence="6" id="KW-0408">Iron</keyword>
<reference evidence="10 11" key="1">
    <citation type="submission" date="2014-12" db="EMBL/GenBank/DDBJ databases">
        <title>Draft genome sequences of 10 type strains of Lactococcus.</title>
        <authorList>
            <person name="Sun Z."/>
            <person name="Zhong Z."/>
            <person name="Liu W."/>
            <person name="Zhang W."/>
            <person name="Zhang H."/>
        </authorList>
    </citation>
    <scope>NUCLEOTIDE SEQUENCE [LARGE SCALE GENOMIC DNA]</scope>
    <source>
        <strain evidence="10 11">JCM 16395</strain>
    </source>
</reference>
<evidence type="ECO:0000256" key="6">
    <source>
        <dbReference type="ARBA" id="ARBA00023004"/>
    </source>
</evidence>
<comment type="caution">
    <text evidence="10">The sequence shown here is derived from an EMBL/GenBank/DDBJ whole genome shotgun (WGS) entry which is preliminary data.</text>
</comment>